<gene>
    <name evidence="4" type="ORF">GCM10023231_28610</name>
</gene>
<keyword evidence="1" id="KW-1133">Transmembrane helix</keyword>
<dbReference type="Proteomes" id="UP001501411">
    <property type="component" value="Unassembled WGS sequence"/>
</dbReference>
<feature type="domain" description="Protein FecR C-terminal" evidence="3">
    <location>
        <begin position="310"/>
        <end position="377"/>
    </location>
</feature>
<reference evidence="5" key="1">
    <citation type="journal article" date="2019" name="Int. J. Syst. Evol. Microbiol.">
        <title>The Global Catalogue of Microorganisms (GCM) 10K type strain sequencing project: providing services to taxonomists for standard genome sequencing and annotation.</title>
        <authorList>
            <consortium name="The Broad Institute Genomics Platform"/>
            <consortium name="The Broad Institute Genome Sequencing Center for Infectious Disease"/>
            <person name="Wu L."/>
            <person name="Ma J."/>
        </authorList>
    </citation>
    <scope>NUCLEOTIDE SEQUENCE [LARGE SCALE GENOMIC DNA]</scope>
    <source>
        <strain evidence="5">JCM 18200</strain>
    </source>
</reference>
<dbReference type="Pfam" id="PF16344">
    <property type="entry name" value="FecR_C"/>
    <property type="match status" value="1"/>
</dbReference>
<protein>
    <submittedName>
        <fullName evidence="4">DUF4974 domain-containing protein</fullName>
    </submittedName>
</protein>
<dbReference type="InterPro" id="IPR032508">
    <property type="entry name" value="FecR_C"/>
</dbReference>
<dbReference type="InterPro" id="IPR006860">
    <property type="entry name" value="FecR"/>
</dbReference>
<evidence type="ECO:0000259" key="3">
    <source>
        <dbReference type="Pfam" id="PF16344"/>
    </source>
</evidence>
<keyword evidence="1" id="KW-0812">Transmembrane</keyword>
<evidence type="ECO:0000313" key="5">
    <source>
        <dbReference type="Proteomes" id="UP001501411"/>
    </source>
</evidence>
<dbReference type="Gene3D" id="2.60.120.1440">
    <property type="match status" value="1"/>
</dbReference>
<dbReference type="RefSeq" id="WP_345232487.1">
    <property type="nucleotide sequence ID" value="NZ_BAABIQ010000039.1"/>
</dbReference>
<dbReference type="Gene3D" id="3.55.50.30">
    <property type="match status" value="1"/>
</dbReference>
<organism evidence="4 5">
    <name type="scientific">Olivibacter ginsenosidimutans</name>
    <dbReference type="NCBI Taxonomy" id="1176537"/>
    <lineage>
        <taxon>Bacteria</taxon>
        <taxon>Pseudomonadati</taxon>
        <taxon>Bacteroidota</taxon>
        <taxon>Sphingobacteriia</taxon>
        <taxon>Sphingobacteriales</taxon>
        <taxon>Sphingobacteriaceae</taxon>
        <taxon>Olivibacter</taxon>
    </lineage>
</organism>
<feature type="domain" description="FecR protein" evidence="2">
    <location>
        <begin position="172"/>
        <end position="267"/>
    </location>
</feature>
<proteinExistence type="predicted"/>
<dbReference type="EMBL" id="BAABIQ010000039">
    <property type="protein sequence ID" value="GAA4798204.1"/>
    <property type="molecule type" value="Genomic_DNA"/>
</dbReference>
<accession>A0ABP9BPH9</accession>
<evidence type="ECO:0000256" key="1">
    <source>
        <dbReference type="SAM" id="Phobius"/>
    </source>
</evidence>
<keyword evidence="5" id="KW-1185">Reference proteome</keyword>
<dbReference type="PIRSF" id="PIRSF018266">
    <property type="entry name" value="FecR"/>
    <property type="match status" value="1"/>
</dbReference>
<evidence type="ECO:0000313" key="4">
    <source>
        <dbReference type="EMBL" id="GAA4798204.1"/>
    </source>
</evidence>
<name>A0ABP9BPH9_9SPHI</name>
<keyword evidence="1" id="KW-0472">Membrane</keyword>
<dbReference type="Pfam" id="PF04773">
    <property type="entry name" value="FecR"/>
    <property type="match status" value="1"/>
</dbReference>
<dbReference type="PANTHER" id="PTHR30273:SF2">
    <property type="entry name" value="PROTEIN FECR"/>
    <property type="match status" value="1"/>
</dbReference>
<dbReference type="InterPro" id="IPR012373">
    <property type="entry name" value="Ferrdict_sens_TM"/>
</dbReference>
<evidence type="ECO:0000259" key="2">
    <source>
        <dbReference type="Pfam" id="PF04773"/>
    </source>
</evidence>
<dbReference type="PANTHER" id="PTHR30273">
    <property type="entry name" value="PERIPLASMIC SIGNAL SENSOR AND SIGMA FACTOR ACTIVATOR FECR-RELATED"/>
    <property type="match status" value="1"/>
</dbReference>
<feature type="transmembrane region" description="Helical" evidence="1">
    <location>
        <begin position="79"/>
        <end position="98"/>
    </location>
</feature>
<comment type="caution">
    <text evidence="4">The sequence shown here is derived from an EMBL/GenBank/DDBJ whole genome shotgun (WGS) entry which is preliminary data.</text>
</comment>
<sequence length="378" mass="42314">MGQEIDKRYLELAEKWLNGTITPEEEVVFANWYNQNQDNTVWVESDYAANEVVLRERIRKRLQARNKSVRIGQEKWKPYAYPLAASIVLLLAVAVYFGTSHYFEKGETTDILPGGNHAVLTLGNGKKISLDEVKNQHLITASGINLTNTDEGTLVYTSTALAAPDQSTEKNQIATPNGGKYRILLSDGSTVWLNASSSISFPVVFSDTAREVELEGEAYFEIQADKHRPFRVVTAKHTVNVLGTSFNICAYPDDAATKTTLINGAVQVATAQTHTLLQPGQQAASFLADARLQVSEVDVEAAMAWKMGFFTFDNESLAEVMKKVSRWYDVEVVNQSKSNDFRFGGTFSCNKKLSELLRHLEEISNYHFTLKERRIIVQ</sequence>